<gene>
    <name evidence="1" type="ORF">A2773_06800</name>
</gene>
<dbReference type="Proteomes" id="UP000177383">
    <property type="component" value="Unassembled WGS sequence"/>
</dbReference>
<proteinExistence type="predicted"/>
<dbReference type="AlphaFoldDB" id="A0A1F5ZNR2"/>
<dbReference type="EMBL" id="MFJE01000039">
    <property type="protein sequence ID" value="OGG13717.1"/>
    <property type="molecule type" value="Genomic_DNA"/>
</dbReference>
<reference evidence="1 2" key="1">
    <citation type="journal article" date="2016" name="Nat. Commun.">
        <title>Thousands of microbial genomes shed light on interconnected biogeochemical processes in an aquifer system.</title>
        <authorList>
            <person name="Anantharaman K."/>
            <person name="Brown C.T."/>
            <person name="Hug L.A."/>
            <person name="Sharon I."/>
            <person name="Castelle C.J."/>
            <person name="Probst A.J."/>
            <person name="Thomas B.C."/>
            <person name="Singh A."/>
            <person name="Wilkins M.J."/>
            <person name="Karaoz U."/>
            <person name="Brodie E.L."/>
            <person name="Williams K.H."/>
            <person name="Hubbard S.S."/>
            <person name="Banfield J.F."/>
        </authorList>
    </citation>
    <scope>NUCLEOTIDE SEQUENCE [LARGE SCALE GENOMIC DNA]</scope>
</reference>
<comment type="caution">
    <text evidence="1">The sequence shown here is derived from an EMBL/GenBank/DDBJ whole genome shotgun (WGS) entry which is preliminary data.</text>
</comment>
<evidence type="ECO:0008006" key="3">
    <source>
        <dbReference type="Google" id="ProtNLM"/>
    </source>
</evidence>
<name>A0A1F5ZNR2_9BACT</name>
<dbReference type="Pfam" id="PF12686">
    <property type="entry name" value="DUF3800"/>
    <property type="match status" value="1"/>
</dbReference>
<organism evidence="1 2">
    <name type="scientific">Candidatus Gottesmanbacteria bacterium RIFCSPHIGHO2_01_FULL_39_10</name>
    <dbReference type="NCBI Taxonomy" id="1798375"/>
    <lineage>
        <taxon>Bacteria</taxon>
        <taxon>Candidatus Gottesmaniibacteriota</taxon>
    </lineage>
</organism>
<protein>
    <recommendedName>
        <fullName evidence="3">DUF3800 domain-containing protein</fullName>
    </recommendedName>
</protein>
<sequence length="235" mass="27818">MNKTLYLFIDEAGNFDFSPNGTKYFVLTCMSTFQPVEEREKLISLRYELLADGIGQEFFHATEDKQIVRGKVFEIITTLKDDIEVHTVIAQKNKANPVLYREEYEKKGKKIVRIVGADFYHRVCQTLLQYVFRRSNFKGTDKIVVVLGSIFTRDKQSYILKALKNYLKENFAMPFEIYFHISQADLNCQLADYFGWAVYVRKERNEERPYNLIRSKIKSNFEIFSRGQTTYYDYQ</sequence>
<evidence type="ECO:0000313" key="2">
    <source>
        <dbReference type="Proteomes" id="UP000177383"/>
    </source>
</evidence>
<accession>A0A1F5ZNR2</accession>
<dbReference type="STRING" id="1798375.A2773_06800"/>
<evidence type="ECO:0000313" key="1">
    <source>
        <dbReference type="EMBL" id="OGG13717.1"/>
    </source>
</evidence>
<dbReference type="InterPro" id="IPR024524">
    <property type="entry name" value="DUF3800"/>
</dbReference>